<comment type="subcellular location">
    <subcellularLocation>
        <location evidence="1">Membrane</location>
        <topology evidence="1">Multi-pass membrane protein</topology>
    </subcellularLocation>
</comment>
<feature type="transmembrane region" description="Helical" evidence="6">
    <location>
        <begin position="96"/>
        <end position="117"/>
    </location>
</feature>
<dbReference type="PANTHER" id="PTHR35042:SF1">
    <property type="entry name" value="DUF1772-DOMAIN-CONTAINING PROTEIN"/>
    <property type="match status" value="1"/>
</dbReference>
<evidence type="ECO:0000256" key="6">
    <source>
        <dbReference type="SAM" id="Phobius"/>
    </source>
</evidence>
<dbReference type="Pfam" id="PF08592">
    <property type="entry name" value="Anthrone_oxy"/>
    <property type="match status" value="1"/>
</dbReference>
<proteinExistence type="inferred from homology"/>
<protein>
    <submittedName>
        <fullName evidence="7">Uncharacterized protein</fullName>
    </submittedName>
</protein>
<dbReference type="EMBL" id="AZHE01000013">
    <property type="protein sequence ID" value="KHN96893.1"/>
    <property type="molecule type" value="Genomic_DNA"/>
</dbReference>
<dbReference type="AlphaFoldDB" id="A0A0B2WS91"/>
<evidence type="ECO:0000256" key="5">
    <source>
        <dbReference type="ARBA" id="ARBA00034313"/>
    </source>
</evidence>
<dbReference type="HOGENOM" id="CLU_105974_0_1_1"/>
<dbReference type="OrthoDB" id="5954308at2759"/>
<dbReference type="PANTHER" id="PTHR35042">
    <property type="entry name" value="ANTHRONE OXYGENASE ENCC"/>
    <property type="match status" value="1"/>
</dbReference>
<gene>
    <name evidence="7" type="ORF">MAM_05449</name>
</gene>
<keyword evidence="2 6" id="KW-0812">Transmembrane</keyword>
<evidence type="ECO:0000256" key="2">
    <source>
        <dbReference type="ARBA" id="ARBA00022692"/>
    </source>
</evidence>
<accession>A0A0B2WS91</accession>
<dbReference type="GeneID" id="63739904"/>
<evidence type="ECO:0000313" key="7">
    <source>
        <dbReference type="EMBL" id="KHN96893.1"/>
    </source>
</evidence>
<sequence length="145" mass="14911">MYISSAPLVAAAVASGIVGSAWAAAHQLTILLHQQGAVASLSLKVIPALQTSPQSTAPIWADLYRRGAALFPQVAVGLALAYGYAAYDVQSHGGQWIGFAAAASSVLAIVPFTLTVMMTTNVSLQKAAKDGIPGSDPQVKHLLNT</sequence>
<reference evidence="7 8" key="1">
    <citation type="journal article" date="2014" name="Proc. Natl. Acad. Sci. U.S.A.">
        <title>Trajectory and genomic determinants of fungal-pathogen speciation and host adaptation.</title>
        <authorList>
            <person name="Hu X."/>
            <person name="Xiao G."/>
            <person name="Zheng P."/>
            <person name="Shang Y."/>
            <person name="Su Y."/>
            <person name="Zhang X."/>
            <person name="Liu X."/>
            <person name="Zhan S."/>
            <person name="St Leger R.J."/>
            <person name="Wang C."/>
        </authorList>
    </citation>
    <scope>NUCLEOTIDE SEQUENCE [LARGE SCALE GENOMIC DNA]</scope>
    <source>
        <strain evidence="7 8">ARSEF 1941</strain>
    </source>
</reference>
<comment type="caution">
    <text evidence="7">The sequence shown here is derived from an EMBL/GenBank/DDBJ whole genome shotgun (WGS) entry which is preliminary data.</text>
</comment>
<evidence type="ECO:0000256" key="3">
    <source>
        <dbReference type="ARBA" id="ARBA00022989"/>
    </source>
</evidence>
<name>A0A0B2WS91_METAS</name>
<keyword evidence="4 6" id="KW-0472">Membrane</keyword>
<keyword evidence="8" id="KW-1185">Reference proteome</keyword>
<dbReference type="RefSeq" id="XP_040677959.1">
    <property type="nucleotide sequence ID" value="XM_040824247.1"/>
</dbReference>
<organism evidence="7 8">
    <name type="scientific">Metarhizium album (strain ARSEF 1941)</name>
    <dbReference type="NCBI Taxonomy" id="1081103"/>
    <lineage>
        <taxon>Eukaryota</taxon>
        <taxon>Fungi</taxon>
        <taxon>Dikarya</taxon>
        <taxon>Ascomycota</taxon>
        <taxon>Pezizomycotina</taxon>
        <taxon>Sordariomycetes</taxon>
        <taxon>Hypocreomycetidae</taxon>
        <taxon>Hypocreales</taxon>
        <taxon>Clavicipitaceae</taxon>
        <taxon>Metarhizium</taxon>
    </lineage>
</organism>
<comment type="similarity">
    <text evidence="5">Belongs to the anthrone oxygenase family.</text>
</comment>
<evidence type="ECO:0000313" key="8">
    <source>
        <dbReference type="Proteomes" id="UP000030816"/>
    </source>
</evidence>
<dbReference type="GO" id="GO:0016020">
    <property type="term" value="C:membrane"/>
    <property type="evidence" value="ECO:0007669"/>
    <property type="project" value="UniProtKB-SubCell"/>
</dbReference>
<evidence type="ECO:0000256" key="1">
    <source>
        <dbReference type="ARBA" id="ARBA00004141"/>
    </source>
</evidence>
<evidence type="ECO:0000256" key="4">
    <source>
        <dbReference type="ARBA" id="ARBA00023136"/>
    </source>
</evidence>
<keyword evidence="3 6" id="KW-1133">Transmembrane helix</keyword>
<dbReference type="InterPro" id="IPR013901">
    <property type="entry name" value="Anthrone_oxy"/>
</dbReference>
<dbReference type="Proteomes" id="UP000030816">
    <property type="component" value="Unassembled WGS sequence"/>
</dbReference>